<dbReference type="SUPFAM" id="SSF53901">
    <property type="entry name" value="Thiolase-like"/>
    <property type="match status" value="1"/>
</dbReference>
<dbReference type="Gene3D" id="1.10.1240.100">
    <property type="match status" value="1"/>
</dbReference>
<dbReference type="PROSITE" id="PS51257">
    <property type="entry name" value="PROKAR_LIPOPROTEIN"/>
    <property type="match status" value="1"/>
</dbReference>
<dbReference type="Proteomes" id="UP000076584">
    <property type="component" value="Unassembled WGS sequence"/>
</dbReference>
<gene>
    <name evidence="5" type="ORF">CI238_00813</name>
</gene>
<proteinExistence type="predicted"/>
<dbReference type="SMART" id="SM00825">
    <property type="entry name" value="PKS_KS"/>
    <property type="match status" value="1"/>
</dbReference>
<accession>A0A166RNT6</accession>
<reference evidence="5 6" key="1">
    <citation type="submission" date="2015-06" db="EMBL/GenBank/DDBJ databases">
        <title>Survival trade-offs in plant roots during colonization by closely related pathogenic and mutualistic fungi.</title>
        <authorList>
            <person name="Hacquard S."/>
            <person name="Kracher B."/>
            <person name="Hiruma K."/>
            <person name="Weinman A."/>
            <person name="Muench P."/>
            <person name="Garrido Oter R."/>
            <person name="Ver Loren van Themaat E."/>
            <person name="Dallerey J.-F."/>
            <person name="Damm U."/>
            <person name="Henrissat B."/>
            <person name="Lespinet O."/>
            <person name="Thon M."/>
            <person name="Kemen E."/>
            <person name="McHardy A.C."/>
            <person name="Schulze-Lefert P."/>
            <person name="O'Connell R.J."/>
        </authorList>
    </citation>
    <scope>NUCLEOTIDE SEQUENCE [LARGE SCALE GENOMIC DNA]</scope>
    <source>
        <strain evidence="5 6">MAFF 238704</strain>
    </source>
</reference>
<dbReference type="InterPro" id="IPR014030">
    <property type="entry name" value="Ketoacyl_synth_N"/>
</dbReference>
<dbReference type="PROSITE" id="PS52004">
    <property type="entry name" value="KS3_2"/>
    <property type="match status" value="1"/>
</dbReference>
<organism evidence="5 6">
    <name type="scientific">Colletotrichum incanum</name>
    <name type="common">Soybean anthracnose fungus</name>
    <dbReference type="NCBI Taxonomy" id="1573173"/>
    <lineage>
        <taxon>Eukaryota</taxon>
        <taxon>Fungi</taxon>
        <taxon>Dikarya</taxon>
        <taxon>Ascomycota</taxon>
        <taxon>Pezizomycotina</taxon>
        <taxon>Sordariomycetes</taxon>
        <taxon>Hypocreomycetidae</taxon>
        <taxon>Glomerellales</taxon>
        <taxon>Glomerellaceae</taxon>
        <taxon>Colletotrichum</taxon>
        <taxon>Colletotrichum spaethianum species complex</taxon>
    </lineage>
</organism>
<dbReference type="InterPro" id="IPR050091">
    <property type="entry name" value="PKS_NRPS_Biosynth_Enz"/>
</dbReference>
<dbReference type="PANTHER" id="PTHR43775">
    <property type="entry name" value="FATTY ACID SYNTHASE"/>
    <property type="match status" value="1"/>
</dbReference>
<evidence type="ECO:0000259" key="4">
    <source>
        <dbReference type="PROSITE" id="PS52004"/>
    </source>
</evidence>
<evidence type="ECO:0000256" key="2">
    <source>
        <dbReference type="ARBA" id="ARBA00022553"/>
    </source>
</evidence>
<dbReference type="Pfam" id="PF00109">
    <property type="entry name" value="ketoacyl-synt"/>
    <property type="match status" value="1"/>
</dbReference>
<sequence>MKAKASAQEGVVPIAIVGMSCRLPGDVSSLDAFWKLMCRRRTGWSSIPKDRFNRDAYYDPNTKNGGINSEGGYFLKQDLALFDAPFFHITKEEAHAMDPQQRILLECAYEALENSGTPMELLNGRRIGVFVGAGPSDYRLANLRDLDTTPTFDTTGNQEAFLAGRISHFFNFKGPSLTVDTACSSSLSALHLAVQSIRCGESEQAIVGACRINLSPDHWISMSNLRLFSDVGKTYAFDHRAKSGYARGEGAGCLVLKPLHLALEQNDRIRAIVVNTGVNHNGTTVGIVAPSAEQQELLIREACLAAQIDVRKIGFVEAHGTGTRVGDPVEALAIHKAIASCHPPNEPLCIGSVKTNVPTLQTTWPKAKKYISVNNLGFSGVNAHCILERAPTTAEFSLEQAHDLMQRLFVLSASNQTSLELSMRQLGIFLEQHAELFQATLARNLTYTLCQRRSHLPWRAAFVSRSCTGLIQSLNKPMVSLKYAPHKPRKIAFVFTGQGAQWYAMGRGLLQSHATFASTIQRADNHLLSLGSEFSLLKELLRDKETSRIERPYISQPACTAIQLALTDLLRSWGIEPSSVIGHSSGEIAAAYATKALTLESAIELAFYRGRCILQLKRDHPDHRGSMMAVGVGVPALRDLLVKAHLENVLAVACENSPSSTTLSGDHHALSQLAIFLKEKNIFHRMLQVEAAYHSPAMCLVSESYESAIQHINTLPESPKVQFYSSLHGCRVETTRLNSR</sequence>
<dbReference type="InterPro" id="IPR014043">
    <property type="entry name" value="Acyl_transferase_dom"/>
</dbReference>
<dbReference type="SUPFAM" id="SSF52151">
    <property type="entry name" value="FabD/lysophospholipase-like"/>
    <property type="match status" value="1"/>
</dbReference>
<protein>
    <submittedName>
        <fullName evidence="5">Polyketide synthase</fullName>
    </submittedName>
</protein>
<dbReference type="SMART" id="SM00827">
    <property type="entry name" value="PKS_AT"/>
    <property type="match status" value="1"/>
</dbReference>
<keyword evidence="6" id="KW-1185">Reference proteome</keyword>
<dbReference type="PROSITE" id="PS00606">
    <property type="entry name" value="KS3_1"/>
    <property type="match status" value="1"/>
</dbReference>
<dbReference type="InterPro" id="IPR016039">
    <property type="entry name" value="Thiolase-like"/>
</dbReference>
<evidence type="ECO:0000256" key="3">
    <source>
        <dbReference type="ARBA" id="ARBA00022679"/>
    </source>
</evidence>
<dbReference type="InterPro" id="IPR016035">
    <property type="entry name" value="Acyl_Trfase/lysoPLipase"/>
</dbReference>
<feature type="domain" description="Ketosynthase family 3 (KS3)" evidence="4">
    <location>
        <begin position="11"/>
        <end position="389"/>
    </location>
</feature>
<dbReference type="InterPro" id="IPR001227">
    <property type="entry name" value="Ac_transferase_dom_sf"/>
</dbReference>
<dbReference type="Pfam" id="PF02801">
    <property type="entry name" value="Ketoacyl-synt_C"/>
    <property type="match status" value="1"/>
</dbReference>
<dbReference type="InterPro" id="IPR016036">
    <property type="entry name" value="Malonyl_transacylase_ACP-bd"/>
</dbReference>
<dbReference type="GO" id="GO:0006633">
    <property type="term" value="P:fatty acid biosynthetic process"/>
    <property type="evidence" value="ECO:0007669"/>
    <property type="project" value="InterPro"/>
</dbReference>
<dbReference type="InterPro" id="IPR014031">
    <property type="entry name" value="Ketoacyl_synth_C"/>
</dbReference>
<dbReference type="Pfam" id="PF00698">
    <property type="entry name" value="Acyl_transf_1"/>
    <property type="match status" value="1"/>
</dbReference>
<dbReference type="AlphaFoldDB" id="A0A166RNT6"/>
<dbReference type="Pfam" id="PF22621">
    <property type="entry name" value="CurL-like_PKS_C"/>
    <property type="match status" value="1"/>
</dbReference>
<keyword evidence="1" id="KW-0596">Phosphopantetheine</keyword>
<dbReference type="CDD" id="cd00833">
    <property type="entry name" value="PKS"/>
    <property type="match status" value="1"/>
</dbReference>
<evidence type="ECO:0000256" key="1">
    <source>
        <dbReference type="ARBA" id="ARBA00022450"/>
    </source>
</evidence>
<dbReference type="InterPro" id="IPR020841">
    <property type="entry name" value="PKS_Beta-ketoAc_synthase_dom"/>
</dbReference>
<dbReference type="SUPFAM" id="SSF55048">
    <property type="entry name" value="Probable ACP-binding domain of malonyl-CoA ACP transacylase"/>
    <property type="match status" value="1"/>
</dbReference>
<dbReference type="EMBL" id="LFIW01002480">
    <property type="protein sequence ID" value="KZL69509.1"/>
    <property type="molecule type" value="Genomic_DNA"/>
</dbReference>
<dbReference type="GO" id="GO:0004312">
    <property type="term" value="F:fatty acid synthase activity"/>
    <property type="evidence" value="ECO:0007669"/>
    <property type="project" value="TreeGrafter"/>
</dbReference>
<name>A0A166RNT6_COLIC</name>
<dbReference type="PANTHER" id="PTHR43775:SF13">
    <property type="entry name" value="POLYKETIDE SYNTHASE 1"/>
    <property type="match status" value="1"/>
</dbReference>
<dbReference type="Gene3D" id="3.40.47.10">
    <property type="match status" value="2"/>
</dbReference>
<dbReference type="Gene3D" id="3.40.366.10">
    <property type="entry name" value="Malonyl-Coenzyme A Acyl Carrier Protein, domain 2"/>
    <property type="match status" value="1"/>
</dbReference>
<evidence type="ECO:0000313" key="5">
    <source>
        <dbReference type="EMBL" id="KZL69509.1"/>
    </source>
</evidence>
<dbReference type="GO" id="GO:0044550">
    <property type="term" value="P:secondary metabolite biosynthetic process"/>
    <property type="evidence" value="ECO:0007669"/>
    <property type="project" value="TreeGrafter"/>
</dbReference>
<comment type="caution">
    <text evidence="5">The sequence shown here is derived from an EMBL/GenBank/DDBJ whole genome shotgun (WGS) entry which is preliminary data.</text>
</comment>
<evidence type="ECO:0000313" key="6">
    <source>
        <dbReference type="Proteomes" id="UP000076584"/>
    </source>
</evidence>
<dbReference type="InterPro" id="IPR018201">
    <property type="entry name" value="Ketoacyl_synth_AS"/>
</dbReference>
<keyword evidence="3" id="KW-0808">Transferase</keyword>
<dbReference type="STRING" id="1573173.A0A166RNT6"/>
<keyword evidence="2" id="KW-0597">Phosphoprotein</keyword>
<dbReference type="GO" id="GO:0004315">
    <property type="term" value="F:3-oxoacyl-[acyl-carrier-protein] synthase activity"/>
    <property type="evidence" value="ECO:0007669"/>
    <property type="project" value="InterPro"/>
</dbReference>